<sequence length="196" mass="23095">MRFTEPWLCDGKKRLCRIFLEPAKNESSRYVLSWKLSNTLAADFCVEALNEALEQCQPEIFNTDQGSRYASSEFLKPLKARGIKISMDSKGRALDNIFVERLWRSVKYEEVYISEYRTAKEAFSSLKKYFVFYNNCRFHQALNYKTPAEVHYQMSVFIVFILPPFYFNYSISCLNNYIIFINSVKLFLKIPFISPP</sequence>
<proteinExistence type="predicted"/>
<dbReference type="InterPro" id="IPR012337">
    <property type="entry name" value="RNaseH-like_sf"/>
</dbReference>
<dbReference type="PANTHER" id="PTHR46889">
    <property type="entry name" value="TRANSPOSASE INSF FOR INSERTION SEQUENCE IS3B-RELATED"/>
    <property type="match status" value="1"/>
</dbReference>
<feature type="domain" description="Integrase catalytic" evidence="1">
    <location>
        <begin position="1"/>
        <end position="155"/>
    </location>
</feature>
<dbReference type="InterPro" id="IPR036397">
    <property type="entry name" value="RNaseH_sf"/>
</dbReference>
<evidence type="ECO:0000259" key="1">
    <source>
        <dbReference type="PROSITE" id="PS50994"/>
    </source>
</evidence>
<accession>E1YGP0</accession>
<dbReference type="AlphaFoldDB" id="E1YGP0"/>
<dbReference type="Gene3D" id="3.30.420.10">
    <property type="entry name" value="Ribonuclease H-like superfamily/Ribonuclease H"/>
    <property type="match status" value="1"/>
</dbReference>
<gene>
    <name evidence="2" type="ORF">N47_F14290</name>
</gene>
<evidence type="ECO:0000313" key="2">
    <source>
        <dbReference type="EMBL" id="CBX29734.1"/>
    </source>
</evidence>
<reference evidence="2" key="1">
    <citation type="journal article" date="2011" name="Environ. Microbiol.">
        <title>Genomic insights into the metabolic potential of the polycyclic aromatic hydrocarbon degrading sulfate-reducing Deltaproteobacterium N47.</title>
        <authorList>
            <person name="Bergmann F."/>
            <person name="Selesi D."/>
            <person name="Weinmaier T."/>
            <person name="Tischler P."/>
            <person name="Rattei T."/>
            <person name="Meckenstock R.U."/>
        </authorList>
    </citation>
    <scope>NUCLEOTIDE SEQUENCE</scope>
</reference>
<dbReference type="GO" id="GO:0003676">
    <property type="term" value="F:nucleic acid binding"/>
    <property type="evidence" value="ECO:0007669"/>
    <property type="project" value="InterPro"/>
</dbReference>
<protein>
    <recommendedName>
        <fullName evidence="1">Integrase catalytic domain-containing protein</fullName>
    </recommendedName>
</protein>
<dbReference type="Pfam" id="PF13683">
    <property type="entry name" value="rve_3"/>
    <property type="match status" value="1"/>
</dbReference>
<organism evidence="2">
    <name type="scientific">uncultured Desulfobacterium sp</name>
    <dbReference type="NCBI Taxonomy" id="201089"/>
    <lineage>
        <taxon>Bacteria</taxon>
        <taxon>Pseudomonadati</taxon>
        <taxon>Thermodesulfobacteriota</taxon>
        <taxon>Desulfobacteria</taxon>
        <taxon>Desulfobacterales</taxon>
        <taxon>Desulfobacteriaceae</taxon>
        <taxon>Desulfobacterium</taxon>
        <taxon>environmental samples</taxon>
    </lineage>
</organism>
<dbReference type="EMBL" id="FR695873">
    <property type="protein sequence ID" value="CBX29734.1"/>
    <property type="molecule type" value="Genomic_DNA"/>
</dbReference>
<dbReference type="InterPro" id="IPR001584">
    <property type="entry name" value="Integrase_cat-core"/>
</dbReference>
<dbReference type="GO" id="GO:0015074">
    <property type="term" value="P:DNA integration"/>
    <property type="evidence" value="ECO:0007669"/>
    <property type="project" value="InterPro"/>
</dbReference>
<name>E1YGP0_9BACT</name>
<dbReference type="InterPro" id="IPR050900">
    <property type="entry name" value="Transposase_IS3/IS150/IS904"/>
</dbReference>
<dbReference type="SUPFAM" id="SSF53098">
    <property type="entry name" value="Ribonuclease H-like"/>
    <property type="match status" value="1"/>
</dbReference>
<dbReference type="PROSITE" id="PS50994">
    <property type="entry name" value="INTEGRASE"/>
    <property type="match status" value="1"/>
</dbReference>
<dbReference type="PANTHER" id="PTHR46889:SF4">
    <property type="entry name" value="TRANSPOSASE INSO FOR INSERTION SEQUENCE ELEMENT IS911B-RELATED"/>
    <property type="match status" value="1"/>
</dbReference>